<reference evidence="1 2" key="1">
    <citation type="journal article" date="2019" name="Nat. Ecol. Evol.">
        <title>Megaphylogeny resolves global patterns of mushroom evolution.</title>
        <authorList>
            <person name="Varga T."/>
            <person name="Krizsan K."/>
            <person name="Foldi C."/>
            <person name="Dima B."/>
            <person name="Sanchez-Garcia M."/>
            <person name="Sanchez-Ramirez S."/>
            <person name="Szollosi G.J."/>
            <person name="Szarkandi J.G."/>
            <person name="Papp V."/>
            <person name="Albert L."/>
            <person name="Andreopoulos W."/>
            <person name="Angelini C."/>
            <person name="Antonin V."/>
            <person name="Barry K.W."/>
            <person name="Bougher N.L."/>
            <person name="Buchanan P."/>
            <person name="Buyck B."/>
            <person name="Bense V."/>
            <person name="Catcheside P."/>
            <person name="Chovatia M."/>
            <person name="Cooper J."/>
            <person name="Damon W."/>
            <person name="Desjardin D."/>
            <person name="Finy P."/>
            <person name="Geml J."/>
            <person name="Haridas S."/>
            <person name="Hughes K."/>
            <person name="Justo A."/>
            <person name="Karasinski D."/>
            <person name="Kautmanova I."/>
            <person name="Kiss B."/>
            <person name="Kocsube S."/>
            <person name="Kotiranta H."/>
            <person name="LaButti K.M."/>
            <person name="Lechner B.E."/>
            <person name="Liimatainen K."/>
            <person name="Lipzen A."/>
            <person name="Lukacs Z."/>
            <person name="Mihaltcheva S."/>
            <person name="Morgado L.N."/>
            <person name="Niskanen T."/>
            <person name="Noordeloos M.E."/>
            <person name="Ohm R.A."/>
            <person name="Ortiz-Santana B."/>
            <person name="Ovrebo C."/>
            <person name="Racz N."/>
            <person name="Riley R."/>
            <person name="Savchenko A."/>
            <person name="Shiryaev A."/>
            <person name="Soop K."/>
            <person name="Spirin V."/>
            <person name="Szebenyi C."/>
            <person name="Tomsovsky M."/>
            <person name="Tulloss R.E."/>
            <person name="Uehling J."/>
            <person name="Grigoriev I.V."/>
            <person name="Vagvolgyi C."/>
            <person name="Papp T."/>
            <person name="Martin F.M."/>
            <person name="Miettinen O."/>
            <person name="Hibbett D.S."/>
            <person name="Nagy L.G."/>
        </authorList>
    </citation>
    <scope>NUCLEOTIDE SEQUENCE [LARGE SCALE GENOMIC DNA]</scope>
    <source>
        <strain evidence="1 2">CBS 309.79</strain>
    </source>
</reference>
<evidence type="ECO:0000313" key="1">
    <source>
        <dbReference type="EMBL" id="TFK96874.1"/>
    </source>
</evidence>
<evidence type="ECO:0000313" key="2">
    <source>
        <dbReference type="Proteomes" id="UP000305067"/>
    </source>
</evidence>
<gene>
    <name evidence="1" type="ORF">BDV98DRAFT_296360</name>
</gene>
<dbReference type="AlphaFoldDB" id="A0A5C3Q477"/>
<accession>A0A5C3Q477</accession>
<protein>
    <submittedName>
        <fullName evidence="1">Uncharacterized protein</fullName>
    </submittedName>
</protein>
<sequence length="117" mass="12839">MHGPAVGFALAFTTPIFGLFKLQTSRFYPVLHALLRLLSSLTATSQPLTSNVLQSTARLSKSGFSRTRLLNNSAYSQLYEPPEVPRLSAQQPHTSITLASKHGTDIIRQAASLRYLP</sequence>
<dbReference type="EMBL" id="ML178853">
    <property type="protein sequence ID" value="TFK96874.1"/>
    <property type="molecule type" value="Genomic_DNA"/>
</dbReference>
<proteinExistence type="predicted"/>
<keyword evidence="2" id="KW-1185">Reference proteome</keyword>
<dbReference type="Proteomes" id="UP000305067">
    <property type="component" value="Unassembled WGS sequence"/>
</dbReference>
<name>A0A5C3Q477_9AGAR</name>
<organism evidence="1 2">
    <name type="scientific">Pterulicium gracile</name>
    <dbReference type="NCBI Taxonomy" id="1884261"/>
    <lineage>
        <taxon>Eukaryota</taxon>
        <taxon>Fungi</taxon>
        <taxon>Dikarya</taxon>
        <taxon>Basidiomycota</taxon>
        <taxon>Agaricomycotina</taxon>
        <taxon>Agaricomycetes</taxon>
        <taxon>Agaricomycetidae</taxon>
        <taxon>Agaricales</taxon>
        <taxon>Pleurotineae</taxon>
        <taxon>Pterulaceae</taxon>
        <taxon>Pterulicium</taxon>
    </lineage>
</organism>